<sequence>MAVSSISLNLLFSLSLSMLLFLFSDGILQFMNIPEELMAEASTYLDIVGSFIFVQALIMTVSAILRSYGFTKDTKYVTILMNIINAIGNYFMIFGPFGLPVFGVEGGCLYDNDQTLRWFCDLISDSFVARSADSWLNFLLCSLLSLNSTLFRRKREWH</sequence>
<proteinExistence type="predicted"/>
<reference evidence="2 3" key="1">
    <citation type="submission" date="2022-04" db="EMBL/GenBank/DDBJ databases">
        <title>Gracilibacillus sp. isolated from saltern.</title>
        <authorList>
            <person name="Won M."/>
            <person name="Lee C.-M."/>
            <person name="Woen H.-Y."/>
            <person name="Kwon S.-W."/>
        </authorList>
    </citation>
    <scope>NUCLEOTIDE SEQUENCE [LARGE SCALE GENOMIC DNA]</scope>
    <source>
        <strain evidence="2 3">SSWR10-1</strain>
    </source>
</reference>
<dbReference type="PANTHER" id="PTHR42925">
    <property type="entry name" value="MULTIDRUG AND TOXIN EFFLUX PROTEIN MATE FAMILY"/>
    <property type="match status" value="1"/>
</dbReference>
<name>A0ABY4F1N5_9BACI</name>
<dbReference type="InterPro" id="IPR002528">
    <property type="entry name" value="MATE_fam"/>
</dbReference>
<accession>A0ABY4F1N5</accession>
<dbReference type="Proteomes" id="UP000831782">
    <property type="component" value="Chromosome"/>
</dbReference>
<keyword evidence="3" id="KW-1185">Reference proteome</keyword>
<dbReference type="EMBL" id="CP095072">
    <property type="protein sequence ID" value="UOQ50586.1"/>
    <property type="molecule type" value="Genomic_DNA"/>
</dbReference>
<organism evidence="2 3">
    <name type="scientific">Gracilibacillus caseinilyticus</name>
    <dbReference type="NCBI Taxonomy" id="2932256"/>
    <lineage>
        <taxon>Bacteria</taxon>
        <taxon>Bacillati</taxon>
        <taxon>Bacillota</taxon>
        <taxon>Bacilli</taxon>
        <taxon>Bacillales</taxon>
        <taxon>Bacillaceae</taxon>
        <taxon>Gracilibacillus</taxon>
    </lineage>
</organism>
<protein>
    <submittedName>
        <fullName evidence="2">MATE family efflux transporter</fullName>
    </submittedName>
</protein>
<feature type="transmembrane region" description="Helical" evidence="1">
    <location>
        <begin position="134"/>
        <end position="151"/>
    </location>
</feature>
<evidence type="ECO:0000313" key="2">
    <source>
        <dbReference type="EMBL" id="UOQ50586.1"/>
    </source>
</evidence>
<feature type="transmembrane region" description="Helical" evidence="1">
    <location>
        <begin position="44"/>
        <end position="65"/>
    </location>
</feature>
<evidence type="ECO:0000256" key="1">
    <source>
        <dbReference type="SAM" id="Phobius"/>
    </source>
</evidence>
<keyword evidence="1" id="KW-1133">Transmembrane helix</keyword>
<gene>
    <name evidence="2" type="ORF">MUN88_12455</name>
</gene>
<feature type="transmembrane region" description="Helical" evidence="1">
    <location>
        <begin position="7"/>
        <end position="24"/>
    </location>
</feature>
<dbReference type="RefSeq" id="WP_244724502.1">
    <property type="nucleotide sequence ID" value="NZ_CP095072.1"/>
</dbReference>
<feature type="transmembrane region" description="Helical" evidence="1">
    <location>
        <begin position="77"/>
        <end position="97"/>
    </location>
</feature>
<dbReference type="PANTHER" id="PTHR42925:SF1">
    <property type="entry name" value="VIRULENCE FACTOR MVIN"/>
    <property type="match status" value="1"/>
</dbReference>
<keyword evidence="1" id="KW-0812">Transmembrane</keyword>
<keyword evidence="1" id="KW-0472">Membrane</keyword>
<dbReference type="Pfam" id="PF01554">
    <property type="entry name" value="MatE"/>
    <property type="match status" value="1"/>
</dbReference>
<dbReference type="InterPro" id="IPR047135">
    <property type="entry name" value="YsiQ"/>
</dbReference>
<evidence type="ECO:0000313" key="3">
    <source>
        <dbReference type="Proteomes" id="UP000831782"/>
    </source>
</evidence>